<dbReference type="EMBL" id="SAXY01000041">
    <property type="protein sequence ID" value="TXJ41837.1"/>
    <property type="molecule type" value="Genomic_DNA"/>
</dbReference>
<evidence type="ECO:0000256" key="1">
    <source>
        <dbReference type="SAM" id="Coils"/>
    </source>
</evidence>
<sequence length="344" mass="41265">MDFLFKLIYDIKQRNKNTNNTEREVFEYFYKEFKNNQNSLTEKWKELSKYFYILKEWYEDDELYNNIGYLIASGSRELKTILSYAEDKKLNSKQEFYTQIKKDIKESINASTYQKFKNNITQLEYKNEKKNNNEQIKKILLLFNIIESSKENTRFPFDKYKFDKYKKKIIQSLEHIHARASEDLDNNGKEQFILNNIEYVKIMLNSKIHDESNNSLKEINKKIQNINTEKIKSNLEEVFSLIKEGIEEIYNDFEDINNISNLALIDKNHNSSLGNRIFPAKLEKIKELLKNNDYIPIATKNVFFKKYTQNAKDILMWSQIDRNSYLENIIDSIADYLELKKYKG</sequence>
<feature type="coiled-coil region" evidence="1">
    <location>
        <begin position="209"/>
        <end position="236"/>
    </location>
</feature>
<evidence type="ECO:0000313" key="3">
    <source>
        <dbReference type="Proteomes" id="UP000323176"/>
    </source>
</evidence>
<comment type="caution">
    <text evidence="2">The sequence shown here is derived from an EMBL/GenBank/DDBJ whole genome shotgun (WGS) entry which is preliminary data.</text>
</comment>
<accession>A0A5C8EUW3</accession>
<dbReference type="Proteomes" id="UP000323176">
    <property type="component" value="Unassembled WGS sequence"/>
</dbReference>
<organism evidence="2 3">
    <name type="scientific">Brachyspira pilosicoli</name>
    <name type="common">Serpulina pilosicoli</name>
    <dbReference type="NCBI Taxonomy" id="52584"/>
    <lineage>
        <taxon>Bacteria</taxon>
        <taxon>Pseudomonadati</taxon>
        <taxon>Spirochaetota</taxon>
        <taxon>Spirochaetia</taxon>
        <taxon>Brachyspirales</taxon>
        <taxon>Brachyspiraceae</taxon>
        <taxon>Brachyspira</taxon>
    </lineage>
</organism>
<reference evidence="2 3" key="1">
    <citation type="journal article" date="1992" name="Lakartidningen">
        <title>[Penicillin V and not amoxicillin is the first choice preparation in acute otitis].</title>
        <authorList>
            <person name="Kamme C."/>
            <person name="Lundgren K."/>
            <person name="Prellner K."/>
        </authorList>
    </citation>
    <scope>NUCLEOTIDE SEQUENCE [LARGE SCALE GENOMIC DNA]</scope>
    <source>
        <strain evidence="2 3">PC5538III-hc</strain>
    </source>
</reference>
<gene>
    <name evidence="2" type="ORF">EPJ72_06500</name>
</gene>
<protein>
    <recommendedName>
        <fullName evidence="4">DUF1524 domain-containing protein</fullName>
    </recommendedName>
</protein>
<evidence type="ECO:0008006" key="4">
    <source>
        <dbReference type="Google" id="ProtNLM"/>
    </source>
</evidence>
<dbReference type="OrthoDB" id="9798761at2"/>
<keyword evidence="1" id="KW-0175">Coiled coil</keyword>
<proteinExistence type="predicted"/>
<dbReference type="AlphaFoldDB" id="A0A5C8EUW3"/>
<evidence type="ECO:0000313" key="2">
    <source>
        <dbReference type="EMBL" id="TXJ41837.1"/>
    </source>
</evidence>
<name>A0A5C8EUW3_BRAPL</name>